<keyword evidence="3" id="KW-1185">Reference proteome</keyword>
<name>A0AAV1WN81_LUPLU</name>
<dbReference type="AlphaFoldDB" id="A0AAV1WN81"/>
<reference evidence="2 3" key="1">
    <citation type="submission" date="2024-03" db="EMBL/GenBank/DDBJ databases">
        <authorList>
            <person name="Martinez-Hernandez J."/>
        </authorList>
    </citation>
    <scope>NUCLEOTIDE SEQUENCE [LARGE SCALE GENOMIC DNA]</scope>
</reference>
<sequence>MDHFRNIFNDHGRLKMQLETHKNDLELRKIELEKREAHDESERKQLSEEIEGV</sequence>
<organism evidence="2 3">
    <name type="scientific">Lupinus luteus</name>
    <name type="common">European yellow lupine</name>
    <dbReference type="NCBI Taxonomy" id="3873"/>
    <lineage>
        <taxon>Eukaryota</taxon>
        <taxon>Viridiplantae</taxon>
        <taxon>Streptophyta</taxon>
        <taxon>Embryophyta</taxon>
        <taxon>Tracheophyta</taxon>
        <taxon>Spermatophyta</taxon>
        <taxon>Magnoliopsida</taxon>
        <taxon>eudicotyledons</taxon>
        <taxon>Gunneridae</taxon>
        <taxon>Pentapetalae</taxon>
        <taxon>rosids</taxon>
        <taxon>fabids</taxon>
        <taxon>Fabales</taxon>
        <taxon>Fabaceae</taxon>
        <taxon>Papilionoideae</taxon>
        <taxon>50 kb inversion clade</taxon>
        <taxon>genistoids sensu lato</taxon>
        <taxon>core genistoids</taxon>
        <taxon>Genisteae</taxon>
        <taxon>Lupinus</taxon>
    </lineage>
</organism>
<protein>
    <submittedName>
        <fullName evidence="2">Uncharacterized protein</fullName>
    </submittedName>
</protein>
<gene>
    <name evidence="2" type="ORF">LLUT_LOCUS11824</name>
</gene>
<accession>A0AAV1WN81</accession>
<feature type="region of interest" description="Disordered" evidence="1">
    <location>
        <begin position="34"/>
        <end position="53"/>
    </location>
</feature>
<evidence type="ECO:0000256" key="1">
    <source>
        <dbReference type="SAM" id="MobiDB-lite"/>
    </source>
</evidence>
<dbReference type="Proteomes" id="UP001497480">
    <property type="component" value="Unassembled WGS sequence"/>
</dbReference>
<dbReference type="EMBL" id="CAXHTB010000008">
    <property type="protein sequence ID" value="CAL0310764.1"/>
    <property type="molecule type" value="Genomic_DNA"/>
</dbReference>
<evidence type="ECO:0000313" key="3">
    <source>
        <dbReference type="Proteomes" id="UP001497480"/>
    </source>
</evidence>
<proteinExistence type="predicted"/>
<feature type="compositionally biased region" description="Basic and acidic residues" evidence="1">
    <location>
        <begin position="34"/>
        <end position="47"/>
    </location>
</feature>
<comment type="caution">
    <text evidence="2">The sequence shown here is derived from an EMBL/GenBank/DDBJ whole genome shotgun (WGS) entry which is preliminary data.</text>
</comment>
<evidence type="ECO:0000313" key="2">
    <source>
        <dbReference type="EMBL" id="CAL0310764.1"/>
    </source>
</evidence>